<dbReference type="EMBL" id="JABCKI010000028">
    <property type="protein sequence ID" value="KAG5653911.1"/>
    <property type="molecule type" value="Genomic_DNA"/>
</dbReference>
<evidence type="ECO:0000313" key="2">
    <source>
        <dbReference type="EMBL" id="KAG5653911.1"/>
    </source>
</evidence>
<keyword evidence="3" id="KW-1185">Reference proteome</keyword>
<gene>
    <name evidence="2" type="ORF">H0H81_009503</name>
</gene>
<reference evidence="2" key="2">
    <citation type="submission" date="2021-10" db="EMBL/GenBank/DDBJ databases">
        <title>Phylogenomics reveals ancestral predisposition of the termite-cultivated fungus Termitomyces towards a domesticated lifestyle.</title>
        <authorList>
            <person name="Auxier B."/>
            <person name="Grum-Grzhimaylo A."/>
            <person name="Cardenas M.E."/>
            <person name="Lodge J.D."/>
            <person name="Laessoe T."/>
            <person name="Pedersen O."/>
            <person name="Smith M.E."/>
            <person name="Kuyper T.W."/>
            <person name="Franco-Molano E.A."/>
            <person name="Baroni T.J."/>
            <person name="Aanen D.K."/>
        </authorList>
    </citation>
    <scope>NUCLEOTIDE SEQUENCE</scope>
    <source>
        <strain evidence="2">D49</strain>
    </source>
</reference>
<evidence type="ECO:0000256" key="1">
    <source>
        <dbReference type="SAM" id="MobiDB-lite"/>
    </source>
</evidence>
<feature type="compositionally biased region" description="Acidic residues" evidence="1">
    <location>
        <begin position="36"/>
        <end position="73"/>
    </location>
</feature>
<feature type="region of interest" description="Disordered" evidence="1">
    <location>
        <begin position="1"/>
        <end position="136"/>
    </location>
</feature>
<protein>
    <submittedName>
        <fullName evidence="2">Uncharacterized protein</fullName>
    </submittedName>
</protein>
<accession>A0A9P7KNW8</accession>
<organism evidence="2 3">
    <name type="scientific">Sphagnurus paluster</name>
    <dbReference type="NCBI Taxonomy" id="117069"/>
    <lineage>
        <taxon>Eukaryota</taxon>
        <taxon>Fungi</taxon>
        <taxon>Dikarya</taxon>
        <taxon>Basidiomycota</taxon>
        <taxon>Agaricomycotina</taxon>
        <taxon>Agaricomycetes</taxon>
        <taxon>Agaricomycetidae</taxon>
        <taxon>Agaricales</taxon>
        <taxon>Tricholomatineae</taxon>
        <taxon>Lyophyllaceae</taxon>
        <taxon>Sphagnurus</taxon>
    </lineage>
</organism>
<proteinExistence type="predicted"/>
<name>A0A9P7KNW8_9AGAR</name>
<evidence type="ECO:0000313" key="3">
    <source>
        <dbReference type="Proteomes" id="UP000717328"/>
    </source>
</evidence>
<reference evidence="2" key="1">
    <citation type="submission" date="2021-02" db="EMBL/GenBank/DDBJ databases">
        <authorList>
            <person name="Nieuwenhuis M."/>
            <person name="Van De Peppel L.J.J."/>
        </authorList>
    </citation>
    <scope>NUCLEOTIDE SEQUENCE</scope>
    <source>
        <strain evidence="2">D49</strain>
    </source>
</reference>
<sequence length="136" mass="14961">MSEPADQSVPEVSEALGVNGHADGAEQFVGEHEEHDSGEESDEYDEAEVDVAEEEEEGDDDDDDEEYRDEEDAEKQASLTAMLLGNPNAVEEEEEEVDDEEYFEEAPAPVQTNGKKRSIADLAEAEDVSEPKKVKA</sequence>
<dbReference type="AlphaFoldDB" id="A0A9P7KNW8"/>
<dbReference type="Proteomes" id="UP000717328">
    <property type="component" value="Unassembled WGS sequence"/>
</dbReference>
<feature type="compositionally biased region" description="Acidic residues" evidence="1">
    <location>
        <begin position="90"/>
        <end position="104"/>
    </location>
</feature>
<comment type="caution">
    <text evidence="2">The sequence shown here is derived from an EMBL/GenBank/DDBJ whole genome shotgun (WGS) entry which is preliminary data.</text>
</comment>